<dbReference type="AlphaFoldDB" id="A0A7Y0TWD6"/>
<name>A0A7Y0TWD6_9ACTO</name>
<dbReference type="RefSeq" id="WP_169757001.1">
    <property type="nucleotide sequence ID" value="NZ_CAMUNX010000005.1"/>
</dbReference>
<organism evidence="1 2">
    <name type="scientific">Mobiluncus mulieris</name>
    <dbReference type="NCBI Taxonomy" id="2052"/>
    <lineage>
        <taxon>Bacteria</taxon>
        <taxon>Bacillati</taxon>
        <taxon>Actinomycetota</taxon>
        <taxon>Actinomycetes</taxon>
        <taxon>Actinomycetales</taxon>
        <taxon>Actinomycetaceae</taxon>
        <taxon>Mobiluncus</taxon>
    </lineage>
</organism>
<protein>
    <submittedName>
        <fullName evidence="1">Uncharacterized protein</fullName>
    </submittedName>
</protein>
<evidence type="ECO:0000313" key="2">
    <source>
        <dbReference type="Proteomes" id="UP000578252"/>
    </source>
</evidence>
<gene>
    <name evidence="1" type="ORF">HHJ78_02690</name>
</gene>
<reference evidence="1 2" key="1">
    <citation type="submission" date="2020-04" db="EMBL/GenBank/DDBJ databases">
        <title>Antimicrobial susceptibility and clonality of vaginal-derived multi-drug resistant Mobiluncus isolates in China.</title>
        <authorList>
            <person name="Zhang X."/>
        </authorList>
    </citation>
    <scope>NUCLEOTIDE SEQUENCE [LARGE SCALE GENOMIC DNA]</scope>
    <source>
        <strain evidence="1 2">13</strain>
    </source>
</reference>
<dbReference type="EMBL" id="JABCUR010000002">
    <property type="protein sequence ID" value="NMW64463.1"/>
    <property type="molecule type" value="Genomic_DNA"/>
</dbReference>
<sequence>MVIYKCDRCNHEIKKKLETSNNCKTGCTLNFPYPDERQTKNNPQISYTHTQLLLCDGCLEEFWLSWWTACGATQPEAVKHAYNIDQ</sequence>
<dbReference type="Proteomes" id="UP000578252">
    <property type="component" value="Unassembled WGS sequence"/>
</dbReference>
<proteinExistence type="predicted"/>
<accession>A0A7Y0TWD6</accession>
<evidence type="ECO:0000313" key="1">
    <source>
        <dbReference type="EMBL" id="NMW64463.1"/>
    </source>
</evidence>
<comment type="caution">
    <text evidence="1">The sequence shown here is derived from an EMBL/GenBank/DDBJ whole genome shotgun (WGS) entry which is preliminary data.</text>
</comment>